<evidence type="ECO:0000313" key="1">
    <source>
        <dbReference type="EMBL" id="SHJ99701.1"/>
    </source>
</evidence>
<dbReference type="EMBL" id="FQZG01000132">
    <property type="protein sequence ID" value="SHJ99701.1"/>
    <property type="molecule type" value="Genomic_DNA"/>
</dbReference>
<accession>A0A1M6NVM3</accession>
<proteinExistence type="predicted"/>
<gene>
    <name evidence="1" type="ORF">SAMN02745244_03725</name>
</gene>
<organism evidence="1 2">
    <name type="scientific">Tessaracoccus bendigoensis DSM 12906</name>
    <dbReference type="NCBI Taxonomy" id="1123357"/>
    <lineage>
        <taxon>Bacteria</taxon>
        <taxon>Bacillati</taxon>
        <taxon>Actinomycetota</taxon>
        <taxon>Actinomycetes</taxon>
        <taxon>Propionibacteriales</taxon>
        <taxon>Propionibacteriaceae</taxon>
        <taxon>Tessaracoccus</taxon>
    </lineage>
</organism>
<dbReference type="AlphaFoldDB" id="A0A1M6NVM3"/>
<sequence>MSVRAALHLDPLLQAADDTWPHWTRDEPLLTRFASHREVAQWRMDDVDWQEDREMFLALGRLTLVEESRTAATAVLVFLVLPACEATVMRRASMTPDVRHLEDVAAGYLWSEVAQYPWDDPMKGWIPQGVARRVGRAIDRDFGWGETAERIWRDRATLDFEAVERLNHRGAYMRPLHTTDLYWWAVTEAGLSREDMDLLVALAVTAHEDGISSRSSAGITARSACVQLVQPGQTVDQLQYRARKALTVLREAARSTAA</sequence>
<dbReference type="Proteomes" id="UP000184512">
    <property type="component" value="Unassembled WGS sequence"/>
</dbReference>
<dbReference type="STRING" id="1123357.SAMN02745244_03725"/>
<reference evidence="1 2" key="1">
    <citation type="submission" date="2016-11" db="EMBL/GenBank/DDBJ databases">
        <authorList>
            <person name="Jaros S."/>
            <person name="Januszkiewicz K."/>
            <person name="Wedrychowicz H."/>
        </authorList>
    </citation>
    <scope>NUCLEOTIDE SEQUENCE [LARGE SCALE GENOMIC DNA]</scope>
    <source>
        <strain evidence="1 2">DSM 12906</strain>
    </source>
</reference>
<protein>
    <submittedName>
        <fullName evidence="1">Uncharacterized protein</fullName>
    </submittedName>
</protein>
<dbReference type="RefSeq" id="WP_073191550.1">
    <property type="nucleotide sequence ID" value="NZ_FQZG01000132.1"/>
</dbReference>
<dbReference type="OrthoDB" id="3724830at2"/>
<keyword evidence="2" id="KW-1185">Reference proteome</keyword>
<name>A0A1M6NVM3_9ACTN</name>
<evidence type="ECO:0000313" key="2">
    <source>
        <dbReference type="Proteomes" id="UP000184512"/>
    </source>
</evidence>